<protein>
    <recommendedName>
        <fullName evidence="2">Long chronological lifespan protein 2</fullName>
    </recommendedName>
</protein>
<dbReference type="GO" id="GO:0036503">
    <property type="term" value="P:ERAD pathway"/>
    <property type="evidence" value="ECO:0007669"/>
    <property type="project" value="TreeGrafter"/>
</dbReference>
<keyword evidence="4" id="KW-0812">Transmembrane</keyword>
<dbReference type="InterPro" id="IPR034543">
    <property type="entry name" value="LCL2"/>
</dbReference>
<keyword evidence="3" id="KW-0732">Signal</keyword>
<name>G8BR81_TETPH</name>
<gene>
    <name evidence="5" type="primary">TPHA0C01010</name>
    <name evidence="5" type="ordered locus">TPHA_0C01010</name>
</gene>
<accession>G8BR81</accession>
<dbReference type="KEGG" id="tpf:TPHA_0C01010"/>
<dbReference type="EMBL" id="HE612858">
    <property type="protein sequence ID" value="CCE62257.1"/>
    <property type="molecule type" value="Genomic_DNA"/>
</dbReference>
<dbReference type="PANTHER" id="PTHR38425:SF1">
    <property type="entry name" value="LONG CHRONOLOGICAL LIFESPAN PROTEIN 2"/>
    <property type="match status" value="1"/>
</dbReference>
<dbReference type="OrthoDB" id="2234316at2759"/>
<keyword evidence="4" id="KW-0472">Membrane</keyword>
<evidence type="ECO:0000313" key="6">
    <source>
        <dbReference type="Proteomes" id="UP000005666"/>
    </source>
</evidence>
<feature type="transmembrane region" description="Helical" evidence="4">
    <location>
        <begin position="6"/>
        <end position="28"/>
    </location>
</feature>
<dbReference type="eggNOG" id="ENOG502S416">
    <property type="taxonomic scope" value="Eukaryota"/>
</dbReference>
<dbReference type="GeneID" id="11535195"/>
<evidence type="ECO:0000256" key="2">
    <source>
        <dbReference type="ARBA" id="ARBA00018534"/>
    </source>
</evidence>
<dbReference type="AlphaFoldDB" id="G8BR81"/>
<keyword evidence="4" id="KW-1133">Transmembrane helix</keyword>
<dbReference type="HOGENOM" id="CLU_142363_1_0_1"/>
<dbReference type="PANTHER" id="PTHR38425">
    <property type="entry name" value="LONG CHRONOLOGICAL LIFESPAN PROTEIN 2"/>
    <property type="match status" value="1"/>
</dbReference>
<evidence type="ECO:0000256" key="4">
    <source>
        <dbReference type="SAM" id="Phobius"/>
    </source>
</evidence>
<dbReference type="Proteomes" id="UP000005666">
    <property type="component" value="Chromosome 3"/>
</dbReference>
<dbReference type="CDD" id="cd23996">
    <property type="entry name" value="LCL2-like"/>
    <property type="match status" value="1"/>
</dbReference>
<evidence type="ECO:0000256" key="3">
    <source>
        <dbReference type="ARBA" id="ARBA00022729"/>
    </source>
</evidence>
<dbReference type="OMA" id="DNYLCPD"/>
<evidence type="ECO:0000256" key="1">
    <source>
        <dbReference type="ARBA" id="ARBA00010545"/>
    </source>
</evidence>
<dbReference type="STRING" id="1071381.G8BR81"/>
<comment type="similarity">
    <text evidence="1">Belongs to the LCL2 family.</text>
</comment>
<keyword evidence="6" id="KW-1185">Reference proteome</keyword>
<organism evidence="5 6">
    <name type="scientific">Tetrapisispora phaffii (strain ATCC 24235 / CBS 4417 / NBRC 1672 / NRRL Y-8282 / UCD 70-5)</name>
    <name type="common">Yeast</name>
    <name type="synonym">Fabospora phaffii</name>
    <dbReference type="NCBI Taxonomy" id="1071381"/>
    <lineage>
        <taxon>Eukaryota</taxon>
        <taxon>Fungi</taxon>
        <taxon>Dikarya</taxon>
        <taxon>Ascomycota</taxon>
        <taxon>Saccharomycotina</taxon>
        <taxon>Saccharomycetes</taxon>
        <taxon>Saccharomycetales</taxon>
        <taxon>Saccharomycetaceae</taxon>
        <taxon>Tetrapisispora</taxon>
    </lineage>
</organism>
<sequence length="139" mass="15556">MRLTTFIYSLVAYSLIFIPFTNAFFNFGGGHNAGHGQRNRENTAAQGSYEDRYLANNCQGYLCPDTLECVSYPSDCPCPFPASQLKCGLPDGNYICISKPASKDDAVNNIYDNPNQNSQFKMEGMRDCGWVLDEYYGKL</sequence>
<reference evidence="5 6" key="1">
    <citation type="journal article" date="2011" name="Proc. Natl. Acad. Sci. U.S.A.">
        <title>Evolutionary erosion of yeast sex chromosomes by mating-type switching accidents.</title>
        <authorList>
            <person name="Gordon J.L."/>
            <person name="Armisen D."/>
            <person name="Proux-Wera E."/>
            <person name="Oheigeartaigh S.S."/>
            <person name="Byrne K.P."/>
            <person name="Wolfe K.H."/>
        </authorList>
    </citation>
    <scope>NUCLEOTIDE SEQUENCE [LARGE SCALE GENOMIC DNA]</scope>
    <source>
        <strain evidence="6">ATCC 24235 / CBS 4417 / NBRC 1672 / NRRL Y-8282 / UCD 70-5</strain>
    </source>
</reference>
<proteinExistence type="inferred from homology"/>
<dbReference type="RefSeq" id="XP_003684691.1">
    <property type="nucleotide sequence ID" value="XM_003684643.1"/>
</dbReference>
<evidence type="ECO:0000313" key="5">
    <source>
        <dbReference type="EMBL" id="CCE62257.1"/>
    </source>
</evidence>